<evidence type="ECO:0000259" key="19">
    <source>
        <dbReference type="Pfam" id="PF22666"/>
    </source>
</evidence>
<evidence type="ECO:0000313" key="20">
    <source>
        <dbReference type="EMBL" id="BDS10194.1"/>
    </source>
</evidence>
<feature type="domain" description="Glycoside hydrolase family 2 immunoglobulin-like beta-sandwich" evidence="16">
    <location>
        <begin position="218"/>
        <end position="322"/>
    </location>
</feature>
<dbReference type="InterPro" id="IPR054593">
    <property type="entry name" value="Beta-mannosidase-like_N2"/>
</dbReference>
<evidence type="ECO:0000256" key="12">
    <source>
        <dbReference type="ARBA" id="ARBA00023295"/>
    </source>
</evidence>
<dbReference type="EMBL" id="AP026867">
    <property type="protein sequence ID" value="BDS10194.1"/>
    <property type="molecule type" value="Genomic_DNA"/>
</dbReference>
<keyword evidence="11" id="KW-0458">Lysosome</keyword>
<keyword evidence="12" id="KW-0326">Glycosidase</keyword>
<dbReference type="InterPro" id="IPR036156">
    <property type="entry name" value="Beta-gal/glucu_dom_sf"/>
</dbReference>
<evidence type="ECO:0000256" key="5">
    <source>
        <dbReference type="ARBA" id="ARBA00011738"/>
    </source>
</evidence>
<dbReference type="FunFam" id="3.20.20.80:FF:000050">
    <property type="entry name" value="Beta-mannosidase B"/>
    <property type="match status" value="1"/>
</dbReference>
<dbReference type="Gene3D" id="2.60.120.260">
    <property type="entry name" value="Galactose-binding domain-like"/>
    <property type="match status" value="1"/>
</dbReference>
<evidence type="ECO:0000256" key="4">
    <source>
        <dbReference type="ARBA" id="ARBA00004740"/>
    </source>
</evidence>
<keyword evidence="7" id="KW-0964">Secreted</keyword>
<comment type="catalytic activity">
    <reaction evidence="1">
        <text>Hydrolysis of terminal, non-reducing beta-D-mannose residues in beta-D-mannosides.</text>
        <dbReference type="EC" id="3.2.1.25"/>
    </reaction>
</comment>
<evidence type="ECO:0000256" key="8">
    <source>
        <dbReference type="ARBA" id="ARBA00022729"/>
    </source>
</evidence>
<accession>A0A916DNY5</accession>
<dbReference type="Pfam" id="PF17786">
    <property type="entry name" value="Mannosidase_ig"/>
    <property type="match status" value="1"/>
</dbReference>
<evidence type="ECO:0000256" key="10">
    <source>
        <dbReference type="ARBA" id="ARBA00023180"/>
    </source>
</evidence>
<dbReference type="InterPro" id="IPR041625">
    <property type="entry name" value="Beta-mannosidase_Ig"/>
</dbReference>
<protein>
    <recommendedName>
        <fullName evidence="14">Beta-mannosidase B</fullName>
        <ecNumber evidence="6">3.2.1.25</ecNumber>
    </recommendedName>
    <alternativeName>
        <fullName evidence="15">Mannanase B</fullName>
    </alternativeName>
</protein>
<proteinExistence type="inferred from homology"/>
<dbReference type="InterPro" id="IPR006102">
    <property type="entry name" value="Ig-like_GH2"/>
</dbReference>
<name>A0A916DNY5_9BACT</name>
<reference evidence="20" key="1">
    <citation type="submission" date="2022-09" db="EMBL/GenBank/DDBJ databases">
        <title>Aureispira anguillicida sp. nov., isolated from Leptocephalus of Japanese eel Anguilla japonica.</title>
        <authorList>
            <person name="Yuasa K."/>
            <person name="Mekata T."/>
            <person name="Ikunari K."/>
        </authorList>
    </citation>
    <scope>NUCLEOTIDE SEQUENCE</scope>
    <source>
        <strain evidence="20">EL160426</strain>
    </source>
</reference>
<dbReference type="PANTHER" id="PTHR43730:SF1">
    <property type="entry name" value="BETA-MANNOSIDASE"/>
    <property type="match status" value="1"/>
</dbReference>
<comment type="similarity">
    <text evidence="13">Belongs to the glycosyl hydrolase 2 family. Beta-mannosidase B subfamily.</text>
</comment>
<feature type="domain" description="Beta-mannosidase-like galactose-binding" evidence="19">
    <location>
        <begin position="35"/>
        <end position="206"/>
    </location>
</feature>
<dbReference type="GO" id="GO:0005975">
    <property type="term" value="P:carbohydrate metabolic process"/>
    <property type="evidence" value="ECO:0007669"/>
    <property type="project" value="InterPro"/>
</dbReference>
<dbReference type="FunFam" id="2.60.120.260:FF:000060">
    <property type="entry name" value="Probable beta-mannosidase"/>
    <property type="match status" value="1"/>
</dbReference>
<dbReference type="InterPro" id="IPR008979">
    <property type="entry name" value="Galactose-bd-like_sf"/>
</dbReference>
<dbReference type="GO" id="GO:0004567">
    <property type="term" value="F:beta-mannosidase activity"/>
    <property type="evidence" value="ECO:0007669"/>
    <property type="project" value="UniProtKB-EC"/>
</dbReference>
<gene>
    <name evidence="20" type="ORF">AsAng_0009020</name>
</gene>
<dbReference type="SUPFAM" id="SSF51445">
    <property type="entry name" value="(Trans)glycosidases"/>
    <property type="match status" value="1"/>
</dbReference>
<evidence type="ECO:0000256" key="3">
    <source>
        <dbReference type="ARBA" id="ARBA00004613"/>
    </source>
</evidence>
<dbReference type="InterPro" id="IPR013783">
    <property type="entry name" value="Ig-like_fold"/>
</dbReference>
<keyword evidence="10" id="KW-0325">Glycoprotein</keyword>
<dbReference type="Pfam" id="PF00703">
    <property type="entry name" value="Glyco_hydro_2"/>
    <property type="match status" value="1"/>
</dbReference>
<sequence>MSQNYPYSLFFLLLIFSACSKEIQPIETISLNGDWQFKQVGKEGWIKAKVPGVVQLDLLRAGLIKDPFYGRNEKEIGWIELENWEYQRTFELSASLLEQDVIDLVFDGLDTYADVYINGQSILQADNMFCTWRVNCKPYLKVGENSIQVRFKSPIKEKEAAYHQLGYQLPAGNDAGAIKVSPFVRKAPYHFGWDWGPRMVTMGIWRPVRIEAYRFAKVHDVYFEQVNISPEQAHINTQIEIEYLETAEETLELLIKQEGKLLKKAPIKVTPGTKTYQLDFTLQKPKLWWSNGLGEPHLNQFTVELKRGTQILHTETQKIGLRKIELIQEADSIGTSYYFRLNGQAVFMKGANYIPQDNLLPRVTHKQYDNLIQNAVDANMNMLRVWGGGIYEEDYFYDRCDEKGILVWQDFMFACGMYPSDTSFLKNVQKEIQQNVRRLRNHACIALWCGNNEMEVAWNNWGWQKQFGYSPIDSTTIITGYQTIFKQLIPETLKKLSPHRPYVSSSPLSNWGKAENFNHKSMHYWGVWHGREPFENYPTNVGRFMSEYGFQSFPGMKTIEAFADSSQWNLDSEVMQHHQKSYIGNGMIQKHLESYYPKATSFENFVYLSQLTQAYGLTLAIESHRQSKGHCMGSLYWQINDCWPGPSWSSVDYFGRWKALHYNIRSLYQEVLLSAKKLDKNRLQLDLVSDRKDPVVGNLQLEVLNFDGKVINTRQENKVKLVPGQAGLSFEYNISTLLKQQPNNAVVLRLNFKGSDFNYQRLYYLEIPKKLHLKKHTLNSQLIATQAGYQLTLKANTLVKNLLVSVNAAGNWSDNYFDLMPNEEKTIELKTTDKFQAKDIQYLSINDLLN</sequence>
<keyword evidence="8" id="KW-0732">Signal</keyword>
<dbReference type="InterPro" id="IPR017853">
    <property type="entry name" value="GH"/>
</dbReference>
<dbReference type="SUPFAM" id="SSF49303">
    <property type="entry name" value="beta-Galactosidase/glucuronidase domain"/>
    <property type="match status" value="3"/>
</dbReference>
<comment type="pathway">
    <text evidence="4">Glycan metabolism; N-glycan degradation.</text>
</comment>
<comment type="subcellular location">
    <subcellularLocation>
        <location evidence="2">Lysosome</location>
    </subcellularLocation>
    <subcellularLocation>
        <location evidence="3">Secreted</location>
    </subcellularLocation>
</comment>
<dbReference type="SUPFAM" id="SSF49785">
    <property type="entry name" value="Galactose-binding domain-like"/>
    <property type="match status" value="1"/>
</dbReference>
<dbReference type="Pfam" id="PF22666">
    <property type="entry name" value="Glyco_hydro_2_N2"/>
    <property type="match status" value="1"/>
</dbReference>
<dbReference type="Gene3D" id="3.20.20.80">
    <property type="entry name" value="Glycosidases"/>
    <property type="match status" value="1"/>
</dbReference>
<evidence type="ECO:0000256" key="7">
    <source>
        <dbReference type="ARBA" id="ARBA00022525"/>
    </source>
</evidence>
<dbReference type="GO" id="GO:0005576">
    <property type="term" value="C:extracellular region"/>
    <property type="evidence" value="ECO:0007669"/>
    <property type="project" value="UniProtKB-SubCell"/>
</dbReference>
<keyword evidence="21" id="KW-1185">Reference proteome</keyword>
<dbReference type="PANTHER" id="PTHR43730">
    <property type="entry name" value="BETA-MANNOSIDASE"/>
    <property type="match status" value="1"/>
</dbReference>
<evidence type="ECO:0000256" key="1">
    <source>
        <dbReference type="ARBA" id="ARBA00000829"/>
    </source>
</evidence>
<dbReference type="Gene3D" id="2.60.40.10">
    <property type="entry name" value="Immunoglobulins"/>
    <property type="match status" value="3"/>
</dbReference>
<keyword evidence="9" id="KW-0378">Hydrolase</keyword>
<dbReference type="Proteomes" id="UP001060919">
    <property type="component" value="Chromosome"/>
</dbReference>
<evidence type="ECO:0000256" key="11">
    <source>
        <dbReference type="ARBA" id="ARBA00023228"/>
    </source>
</evidence>
<dbReference type="InterPro" id="IPR041447">
    <property type="entry name" value="Mannosidase_ig"/>
</dbReference>
<dbReference type="RefSeq" id="WP_264791527.1">
    <property type="nucleotide sequence ID" value="NZ_AP026867.1"/>
</dbReference>
<dbReference type="InterPro" id="IPR050887">
    <property type="entry name" value="Beta-mannosidase_GH2"/>
</dbReference>
<dbReference type="KEGG" id="aup:AsAng_0009020"/>
<evidence type="ECO:0000259" key="17">
    <source>
        <dbReference type="Pfam" id="PF17753"/>
    </source>
</evidence>
<evidence type="ECO:0000256" key="14">
    <source>
        <dbReference type="ARBA" id="ARBA00041069"/>
    </source>
</evidence>
<evidence type="ECO:0000256" key="2">
    <source>
        <dbReference type="ARBA" id="ARBA00004371"/>
    </source>
</evidence>
<dbReference type="AlphaFoldDB" id="A0A916DNY5"/>
<evidence type="ECO:0000256" key="13">
    <source>
        <dbReference type="ARBA" id="ARBA00038429"/>
    </source>
</evidence>
<dbReference type="Pfam" id="PF17753">
    <property type="entry name" value="Ig_mannosidase"/>
    <property type="match status" value="1"/>
</dbReference>
<dbReference type="GO" id="GO:0006516">
    <property type="term" value="P:glycoprotein catabolic process"/>
    <property type="evidence" value="ECO:0007669"/>
    <property type="project" value="TreeGrafter"/>
</dbReference>
<organism evidence="20 21">
    <name type="scientific">Aureispira anguillae</name>
    <dbReference type="NCBI Taxonomy" id="2864201"/>
    <lineage>
        <taxon>Bacteria</taxon>
        <taxon>Pseudomonadati</taxon>
        <taxon>Bacteroidota</taxon>
        <taxon>Saprospiria</taxon>
        <taxon>Saprospirales</taxon>
        <taxon>Saprospiraceae</taxon>
        <taxon>Aureispira</taxon>
    </lineage>
</organism>
<feature type="domain" description="Mannosidase Ig/CBM-like" evidence="18">
    <location>
        <begin position="683"/>
        <end position="769"/>
    </location>
</feature>
<feature type="domain" description="Beta-mannosidase Ig-fold" evidence="17">
    <location>
        <begin position="773"/>
        <end position="846"/>
    </location>
</feature>
<evidence type="ECO:0000259" key="16">
    <source>
        <dbReference type="Pfam" id="PF00703"/>
    </source>
</evidence>
<evidence type="ECO:0000256" key="15">
    <source>
        <dbReference type="ARBA" id="ARBA00041614"/>
    </source>
</evidence>
<evidence type="ECO:0000313" key="21">
    <source>
        <dbReference type="Proteomes" id="UP001060919"/>
    </source>
</evidence>
<dbReference type="EC" id="3.2.1.25" evidence="6"/>
<evidence type="ECO:0000256" key="6">
    <source>
        <dbReference type="ARBA" id="ARBA00012754"/>
    </source>
</evidence>
<dbReference type="GO" id="GO:0005764">
    <property type="term" value="C:lysosome"/>
    <property type="evidence" value="ECO:0007669"/>
    <property type="project" value="UniProtKB-SubCell"/>
</dbReference>
<comment type="subunit">
    <text evidence="5">Homodimer.</text>
</comment>
<evidence type="ECO:0000259" key="18">
    <source>
        <dbReference type="Pfam" id="PF17786"/>
    </source>
</evidence>
<evidence type="ECO:0000256" key="9">
    <source>
        <dbReference type="ARBA" id="ARBA00022801"/>
    </source>
</evidence>